<reference evidence="1 2" key="1">
    <citation type="submission" date="2017-09" db="EMBL/GenBank/DDBJ databases">
        <title>Comparative genomics of rhizobia isolated from Phaseolus vulgaris in China.</title>
        <authorList>
            <person name="Tong W."/>
        </authorList>
    </citation>
    <scope>NUCLEOTIDE SEQUENCE [LARGE SCALE GENOMIC DNA]</scope>
    <source>
        <strain evidence="1 2">PCH1</strain>
    </source>
</reference>
<evidence type="ECO:0000313" key="1">
    <source>
        <dbReference type="EMBL" id="PDT50537.1"/>
    </source>
</evidence>
<comment type="caution">
    <text evidence="1">The sequence shown here is derived from an EMBL/GenBank/DDBJ whole genome shotgun (WGS) entry which is preliminary data.</text>
</comment>
<name>A0A2A6M7L4_RHIFR</name>
<dbReference type="Proteomes" id="UP000220353">
    <property type="component" value="Unassembled WGS sequence"/>
</dbReference>
<accession>A0A2A6M7L4</accession>
<evidence type="ECO:0008006" key="3">
    <source>
        <dbReference type="Google" id="ProtNLM"/>
    </source>
</evidence>
<protein>
    <recommendedName>
        <fullName evidence="3">Alpha/beta hydrolase</fullName>
    </recommendedName>
</protein>
<evidence type="ECO:0000313" key="2">
    <source>
        <dbReference type="Proteomes" id="UP000220353"/>
    </source>
</evidence>
<dbReference type="EMBL" id="NWTC01000001">
    <property type="protein sequence ID" value="PDT50537.1"/>
    <property type="molecule type" value="Genomic_DNA"/>
</dbReference>
<gene>
    <name evidence="1" type="ORF">CO661_00295</name>
</gene>
<proteinExistence type="predicted"/>
<dbReference type="AlphaFoldDB" id="A0A2A6M7L4"/>
<sequence>MKTLSVITNVQIERAAAFPAKFADNPIRATSLDTIQRRNAILDAVFYDVDAIAEEETPDLAFWLAREGAIILVPPTGADRLKVFLTAEDFLKGAPSVAALAIAGVGSSALGAAAFARNVADAVQGPVAAVVSGYGLADVLTEALGGFFWFGALNSLRHAFEPLDSITKMFSRSENANKDLSWTRTSKDTETLISLLQDKRFTPGLLVGHSKGNLVLSEALYALVREQPKVAERLATRSRIVTISAKIGMPPLFKDVIDVVGEWDWFGALNSRPDIRADLVVPRAWHSTNPNFPMGMGIDVPQFLAHAMTMFETETPPVRTARLSLVLDAPQRAAAALRKSSPA</sequence>
<organism evidence="1 2">
    <name type="scientific">Rhizobium fredii</name>
    <name type="common">Sinorhizobium fredii</name>
    <dbReference type="NCBI Taxonomy" id="380"/>
    <lineage>
        <taxon>Bacteria</taxon>
        <taxon>Pseudomonadati</taxon>
        <taxon>Pseudomonadota</taxon>
        <taxon>Alphaproteobacteria</taxon>
        <taxon>Hyphomicrobiales</taxon>
        <taxon>Rhizobiaceae</taxon>
        <taxon>Sinorhizobium/Ensifer group</taxon>
        <taxon>Sinorhizobium</taxon>
    </lineage>
</organism>